<dbReference type="GO" id="GO:0004519">
    <property type="term" value="F:endonuclease activity"/>
    <property type="evidence" value="ECO:0007669"/>
    <property type="project" value="InterPro"/>
</dbReference>
<dbReference type="Pfam" id="PF02720">
    <property type="entry name" value="DUF222"/>
    <property type="match status" value="1"/>
</dbReference>
<accession>A0A7K3M143</accession>
<organism evidence="4 5">
    <name type="scientific">Phytoactinopolyspora mesophila</name>
    <dbReference type="NCBI Taxonomy" id="2650750"/>
    <lineage>
        <taxon>Bacteria</taxon>
        <taxon>Bacillati</taxon>
        <taxon>Actinomycetota</taxon>
        <taxon>Actinomycetes</taxon>
        <taxon>Jiangellales</taxon>
        <taxon>Jiangellaceae</taxon>
        <taxon>Phytoactinopolyspora</taxon>
    </lineage>
</organism>
<sequence length="475" mass="50308">MSSDTVVEIVNAAKQLAAVDTDSLSDDDIVTELVALRRLADVAEAAYLRRLRTFDTRRLSEQRSVLSTRSWVKHELHVAPAETSRVLNVAKRLVDLPVIEAALIAGDIRLPHAAAIADAAALLGTDVIAGCQDTLVAAAKTDDPTRLRAALRGLGAAVDNKDAVRRARRRDQGRWLDIASTFDGAVAINGMLPGDDEAGSVVATAIDALAKPSGPNDERTPAQRRADALVELCRRQLNSGLLPTQGGEPTHVTVVTDLDTLEASAGGFGELPDGSILRGETVRRLACDAKVTRIIVDPSSQPLDVGRAQRTLTPAQRKALRLRDGGCRFPGCDRPIEWTDAHHLLHWAHGGCTDLANLISLCRKHHTAVHEGGWSILCVAPGRFVFIDPDGCRRDEDPPVSTSRVVHRLVDVSDTSEGSPRAGPGAATTAAASRRAPEPRRAPSPGAGDAAGHACADGEGTHESGTHADDESDAA</sequence>
<evidence type="ECO:0000313" key="4">
    <source>
        <dbReference type="EMBL" id="NDL56158.1"/>
    </source>
</evidence>
<evidence type="ECO:0000256" key="1">
    <source>
        <dbReference type="ARBA" id="ARBA00023450"/>
    </source>
</evidence>
<dbReference type="EMBL" id="WLZY01000001">
    <property type="protein sequence ID" value="NDL56158.1"/>
    <property type="molecule type" value="Genomic_DNA"/>
</dbReference>
<evidence type="ECO:0000259" key="3">
    <source>
        <dbReference type="SMART" id="SM00507"/>
    </source>
</evidence>
<gene>
    <name evidence="4" type="ORF">F7O44_03615</name>
</gene>
<protein>
    <submittedName>
        <fullName evidence="4">DUF222 domain-containing protein</fullName>
    </submittedName>
</protein>
<dbReference type="GO" id="GO:0003676">
    <property type="term" value="F:nucleic acid binding"/>
    <property type="evidence" value="ECO:0007669"/>
    <property type="project" value="InterPro"/>
</dbReference>
<dbReference type="SMART" id="SM00507">
    <property type="entry name" value="HNHc"/>
    <property type="match status" value="1"/>
</dbReference>
<comment type="similarity">
    <text evidence="1">Belongs to the Rv1128c/1148c/1588c/1702c/1945/3466 family.</text>
</comment>
<feature type="compositionally biased region" description="Low complexity" evidence="2">
    <location>
        <begin position="418"/>
        <end position="434"/>
    </location>
</feature>
<feature type="domain" description="HNH nuclease" evidence="3">
    <location>
        <begin position="315"/>
        <end position="367"/>
    </location>
</feature>
<dbReference type="InterPro" id="IPR002711">
    <property type="entry name" value="HNH"/>
</dbReference>
<dbReference type="AlphaFoldDB" id="A0A7K3M143"/>
<dbReference type="RefSeq" id="WP_162448782.1">
    <property type="nucleotide sequence ID" value="NZ_WLZY01000001.1"/>
</dbReference>
<proteinExistence type="inferred from homology"/>
<dbReference type="Proteomes" id="UP000460435">
    <property type="component" value="Unassembled WGS sequence"/>
</dbReference>
<evidence type="ECO:0000256" key="2">
    <source>
        <dbReference type="SAM" id="MobiDB-lite"/>
    </source>
</evidence>
<dbReference type="Pfam" id="PF01844">
    <property type="entry name" value="HNH"/>
    <property type="match status" value="1"/>
</dbReference>
<evidence type="ECO:0000313" key="5">
    <source>
        <dbReference type="Proteomes" id="UP000460435"/>
    </source>
</evidence>
<dbReference type="InterPro" id="IPR003615">
    <property type="entry name" value="HNH_nuc"/>
</dbReference>
<dbReference type="GO" id="GO:0008270">
    <property type="term" value="F:zinc ion binding"/>
    <property type="evidence" value="ECO:0007669"/>
    <property type="project" value="InterPro"/>
</dbReference>
<keyword evidence="5" id="KW-1185">Reference proteome</keyword>
<feature type="compositionally biased region" description="Basic and acidic residues" evidence="2">
    <location>
        <begin position="459"/>
        <end position="469"/>
    </location>
</feature>
<name>A0A7K3M143_9ACTN</name>
<reference evidence="4 5" key="1">
    <citation type="submission" date="2019-11" db="EMBL/GenBank/DDBJ databases">
        <authorList>
            <person name="Li X.-J."/>
            <person name="Feng X.-M."/>
        </authorList>
    </citation>
    <scope>NUCLEOTIDE SEQUENCE [LARGE SCALE GENOMIC DNA]</scope>
    <source>
        <strain evidence="4 5">XMNu-373</strain>
    </source>
</reference>
<dbReference type="Gene3D" id="1.10.30.50">
    <property type="match status" value="1"/>
</dbReference>
<feature type="compositionally biased region" description="Low complexity" evidence="2">
    <location>
        <begin position="443"/>
        <end position="458"/>
    </location>
</feature>
<feature type="region of interest" description="Disordered" evidence="2">
    <location>
        <begin position="395"/>
        <end position="475"/>
    </location>
</feature>
<dbReference type="InterPro" id="IPR003870">
    <property type="entry name" value="DUF222"/>
</dbReference>
<comment type="caution">
    <text evidence="4">The sequence shown here is derived from an EMBL/GenBank/DDBJ whole genome shotgun (WGS) entry which is preliminary data.</text>
</comment>
<dbReference type="CDD" id="cd00085">
    <property type="entry name" value="HNHc"/>
    <property type="match status" value="1"/>
</dbReference>